<reference evidence="1" key="1">
    <citation type="journal article" date="2019" name="bioRxiv">
        <title>The Genome of the Zebra Mussel, Dreissena polymorpha: A Resource for Invasive Species Research.</title>
        <authorList>
            <person name="McCartney M.A."/>
            <person name="Auch B."/>
            <person name="Kono T."/>
            <person name="Mallez S."/>
            <person name="Zhang Y."/>
            <person name="Obille A."/>
            <person name="Becker A."/>
            <person name="Abrahante J.E."/>
            <person name="Garbe J."/>
            <person name="Badalamenti J.P."/>
            <person name="Herman A."/>
            <person name="Mangelson H."/>
            <person name="Liachko I."/>
            <person name="Sullivan S."/>
            <person name="Sone E.D."/>
            <person name="Koren S."/>
            <person name="Silverstein K.A.T."/>
            <person name="Beckman K.B."/>
            <person name="Gohl D.M."/>
        </authorList>
    </citation>
    <scope>NUCLEOTIDE SEQUENCE</scope>
    <source>
        <strain evidence="1">Duluth1</strain>
        <tissue evidence="1">Whole animal</tissue>
    </source>
</reference>
<dbReference type="GO" id="GO:1990450">
    <property type="term" value="F:linear polyubiquitin binding"/>
    <property type="evidence" value="ECO:0007669"/>
    <property type="project" value="TreeGrafter"/>
</dbReference>
<organism evidence="1 2">
    <name type="scientific">Dreissena polymorpha</name>
    <name type="common">Zebra mussel</name>
    <name type="synonym">Mytilus polymorpha</name>
    <dbReference type="NCBI Taxonomy" id="45954"/>
    <lineage>
        <taxon>Eukaryota</taxon>
        <taxon>Metazoa</taxon>
        <taxon>Spiralia</taxon>
        <taxon>Lophotrochozoa</taxon>
        <taxon>Mollusca</taxon>
        <taxon>Bivalvia</taxon>
        <taxon>Autobranchia</taxon>
        <taxon>Heteroconchia</taxon>
        <taxon>Euheterodonta</taxon>
        <taxon>Imparidentia</taxon>
        <taxon>Neoheterodontei</taxon>
        <taxon>Myida</taxon>
        <taxon>Dreissenoidea</taxon>
        <taxon>Dreissenidae</taxon>
        <taxon>Dreissena</taxon>
    </lineage>
</organism>
<comment type="caution">
    <text evidence="1">The sequence shown here is derived from an EMBL/GenBank/DDBJ whole genome shotgun (WGS) entry which is preliminary data.</text>
</comment>
<dbReference type="InterPro" id="IPR026254">
    <property type="entry name" value="RNF31-like"/>
</dbReference>
<reference evidence="1" key="2">
    <citation type="submission" date="2020-11" db="EMBL/GenBank/DDBJ databases">
        <authorList>
            <person name="McCartney M.A."/>
            <person name="Auch B."/>
            <person name="Kono T."/>
            <person name="Mallez S."/>
            <person name="Becker A."/>
            <person name="Gohl D.M."/>
            <person name="Silverstein K.A.T."/>
            <person name="Koren S."/>
            <person name="Bechman K.B."/>
            <person name="Herman A."/>
            <person name="Abrahante J.E."/>
            <person name="Garbe J."/>
        </authorList>
    </citation>
    <scope>NUCLEOTIDE SEQUENCE</scope>
    <source>
        <strain evidence="1">Duluth1</strain>
        <tissue evidence="1">Whole animal</tissue>
    </source>
</reference>
<dbReference type="GO" id="GO:0070530">
    <property type="term" value="F:K63-linked polyubiquitin modification-dependent protein binding"/>
    <property type="evidence" value="ECO:0007669"/>
    <property type="project" value="TreeGrafter"/>
</dbReference>
<sequence>MVQWTNEIHENSYHTKFDGFTVTRIGFSLSQQIIKLVTCNCNMCKGCVKQNFEVAIREHHVRNWNCPLCQSPSLEDEQESSSYFEFLEMVVIIKL</sequence>
<dbReference type="InterPro" id="IPR013083">
    <property type="entry name" value="Znf_RING/FYVE/PHD"/>
</dbReference>
<proteinExistence type="predicted"/>
<evidence type="ECO:0000313" key="2">
    <source>
        <dbReference type="Proteomes" id="UP000828390"/>
    </source>
</evidence>
<dbReference type="SUPFAM" id="SSF57850">
    <property type="entry name" value="RING/U-box"/>
    <property type="match status" value="1"/>
</dbReference>
<dbReference type="PANTHER" id="PTHR16004:SF2">
    <property type="entry name" value="E3 UBIQUITIN-PROTEIN LIGASE LUBEL"/>
    <property type="match status" value="1"/>
</dbReference>
<protein>
    <submittedName>
        <fullName evidence="1">Uncharacterized protein</fullName>
    </submittedName>
</protein>
<keyword evidence="2" id="KW-1185">Reference proteome</keyword>
<dbReference type="AlphaFoldDB" id="A0A9D4ID24"/>
<gene>
    <name evidence="1" type="ORF">DPMN_170667</name>
</gene>
<dbReference type="GO" id="GO:0061630">
    <property type="term" value="F:ubiquitin protein ligase activity"/>
    <property type="evidence" value="ECO:0007669"/>
    <property type="project" value="TreeGrafter"/>
</dbReference>
<dbReference type="Gene3D" id="3.30.40.10">
    <property type="entry name" value="Zinc/RING finger domain, C3HC4 (zinc finger)"/>
    <property type="match status" value="1"/>
</dbReference>
<dbReference type="GO" id="GO:0036435">
    <property type="term" value="F:K48-linked polyubiquitin modification-dependent protein binding"/>
    <property type="evidence" value="ECO:0007669"/>
    <property type="project" value="TreeGrafter"/>
</dbReference>
<dbReference type="Proteomes" id="UP000828390">
    <property type="component" value="Unassembled WGS sequence"/>
</dbReference>
<evidence type="ECO:0000313" key="1">
    <source>
        <dbReference type="EMBL" id="KAH3769400.1"/>
    </source>
</evidence>
<dbReference type="PANTHER" id="PTHR16004">
    <property type="entry name" value="RING FINGER PROTEIN 31-RELATED"/>
    <property type="match status" value="1"/>
</dbReference>
<dbReference type="GO" id="GO:0071797">
    <property type="term" value="C:LUBAC complex"/>
    <property type="evidence" value="ECO:0007669"/>
    <property type="project" value="InterPro"/>
</dbReference>
<dbReference type="GO" id="GO:0097039">
    <property type="term" value="P:protein linear polyubiquitination"/>
    <property type="evidence" value="ECO:0007669"/>
    <property type="project" value="TreeGrafter"/>
</dbReference>
<name>A0A9D4ID24_DREPO</name>
<accession>A0A9D4ID24</accession>
<dbReference type="EMBL" id="JAIWYP010000009">
    <property type="protein sequence ID" value="KAH3769400.1"/>
    <property type="molecule type" value="Genomic_DNA"/>
</dbReference>